<reference evidence="2 3" key="1">
    <citation type="submission" date="2014-03" db="EMBL/GenBank/DDBJ databases">
        <title>Genome of Haematobacter massiliensis CCUG 47968.</title>
        <authorList>
            <person name="Wang D."/>
            <person name="Wang G."/>
        </authorList>
    </citation>
    <scope>NUCLEOTIDE SEQUENCE [LARGE SCALE GENOMIC DNA]</scope>
    <source>
        <strain evidence="2 3">CCUG 47968</strain>
    </source>
</reference>
<proteinExistence type="predicted"/>
<evidence type="ECO:0000313" key="3">
    <source>
        <dbReference type="Proteomes" id="UP000028826"/>
    </source>
</evidence>
<dbReference type="AlphaFoldDB" id="A0A086Y143"/>
<dbReference type="EMBL" id="JGYG01000009">
    <property type="protein sequence ID" value="KFI27993.1"/>
    <property type="molecule type" value="Genomic_DNA"/>
</dbReference>
<dbReference type="Proteomes" id="UP000028826">
    <property type="component" value="Unassembled WGS sequence"/>
</dbReference>
<gene>
    <name evidence="2" type="ORF">CN97_20210</name>
</gene>
<sequence length="65" mass="7078">MPRLIRTLALLGLGYAAVRYLSSSQAVEPQRRLSGPKADHKASRTTAQSRSAKARTPASRRTARS</sequence>
<comment type="caution">
    <text evidence="2">The sequence shown here is derived from an EMBL/GenBank/DDBJ whole genome shotgun (WGS) entry which is preliminary data.</text>
</comment>
<evidence type="ECO:0000313" key="2">
    <source>
        <dbReference type="EMBL" id="KFI27993.1"/>
    </source>
</evidence>
<feature type="region of interest" description="Disordered" evidence="1">
    <location>
        <begin position="23"/>
        <end position="65"/>
    </location>
</feature>
<protein>
    <submittedName>
        <fullName evidence="2">Uncharacterized protein</fullName>
    </submittedName>
</protein>
<keyword evidence="3" id="KW-1185">Reference proteome</keyword>
<feature type="compositionally biased region" description="Low complexity" evidence="1">
    <location>
        <begin position="49"/>
        <end position="65"/>
    </location>
</feature>
<evidence type="ECO:0000256" key="1">
    <source>
        <dbReference type="SAM" id="MobiDB-lite"/>
    </source>
</evidence>
<organism evidence="2 3">
    <name type="scientific">Haematobacter massiliensis</name>
    <dbReference type="NCBI Taxonomy" id="195105"/>
    <lineage>
        <taxon>Bacteria</taxon>
        <taxon>Pseudomonadati</taxon>
        <taxon>Pseudomonadota</taxon>
        <taxon>Alphaproteobacteria</taxon>
        <taxon>Rhodobacterales</taxon>
        <taxon>Paracoccaceae</taxon>
        <taxon>Haematobacter</taxon>
    </lineage>
</organism>
<name>A0A086Y143_9RHOB</name>
<accession>A0A086Y143</accession>